<name>A0A1H8K4Q4_9RHOB</name>
<dbReference type="AlphaFoldDB" id="A0A1H8K4Q4"/>
<evidence type="ECO:0000313" key="1">
    <source>
        <dbReference type="EMBL" id="SEN87476.1"/>
    </source>
</evidence>
<keyword evidence="2" id="KW-1185">Reference proteome</keyword>
<dbReference type="OrthoDB" id="7778091at2"/>
<reference evidence="1 2" key="1">
    <citation type="submission" date="2016-10" db="EMBL/GenBank/DDBJ databases">
        <authorList>
            <person name="de Groot N.N."/>
        </authorList>
    </citation>
    <scope>NUCLEOTIDE SEQUENCE [LARGE SCALE GENOMIC DNA]</scope>
    <source>
        <strain evidence="1 2">DSM 8512</strain>
    </source>
</reference>
<proteinExistence type="predicted"/>
<organism evidence="1 2">
    <name type="scientific">Paracoccus alcaliphilus</name>
    <dbReference type="NCBI Taxonomy" id="34002"/>
    <lineage>
        <taxon>Bacteria</taxon>
        <taxon>Pseudomonadati</taxon>
        <taxon>Pseudomonadota</taxon>
        <taxon>Alphaproteobacteria</taxon>
        <taxon>Rhodobacterales</taxon>
        <taxon>Paracoccaceae</taxon>
        <taxon>Paracoccus</taxon>
    </lineage>
</organism>
<protein>
    <submittedName>
        <fullName evidence="1">Uncharacterized protein</fullName>
    </submittedName>
</protein>
<gene>
    <name evidence="1" type="ORF">SAMN04489859_102035</name>
</gene>
<dbReference type="Proteomes" id="UP000199054">
    <property type="component" value="Unassembled WGS sequence"/>
</dbReference>
<accession>A0A1H8K4Q4</accession>
<dbReference type="RefSeq" id="WP_090613489.1">
    <property type="nucleotide sequence ID" value="NZ_CP067124.1"/>
</dbReference>
<dbReference type="EMBL" id="FODE01000020">
    <property type="protein sequence ID" value="SEN87476.1"/>
    <property type="molecule type" value="Genomic_DNA"/>
</dbReference>
<evidence type="ECO:0000313" key="2">
    <source>
        <dbReference type="Proteomes" id="UP000199054"/>
    </source>
</evidence>
<dbReference type="STRING" id="34002.SAMN04489859_102035"/>
<sequence>MQPDASIAFMRAARGQKLGLREIAERAGLTMDEARDILSRGYRAGRLTIHDEDRQNIWIEVKP</sequence>